<evidence type="ECO:0000313" key="3">
    <source>
        <dbReference type="Proteomes" id="UP000230538"/>
    </source>
</evidence>
<proteinExistence type="predicted"/>
<organism evidence="2 3">
    <name type="scientific">candidate division WWE3 bacterium CG_4_9_14_3_um_filter_43_9</name>
    <dbReference type="NCBI Taxonomy" id="1975082"/>
    <lineage>
        <taxon>Bacteria</taxon>
        <taxon>Katanobacteria</taxon>
    </lineage>
</organism>
<feature type="transmembrane region" description="Helical" evidence="1">
    <location>
        <begin position="83"/>
        <end position="105"/>
    </location>
</feature>
<comment type="caution">
    <text evidence="2">The sequence shown here is derived from an EMBL/GenBank/DDBJ whole genome shotgun (WGS) entry which is preliminary data.</text>
</comment>
<protein>
    <submittedName>
        <fullName evidence="2">Uncharacterized protein</fullName>
    </submittedName>
</protein>
<keyword evidence="1" id="KW-0472">Membrane</keyword>
<keyword evidence="1" id="KW-1133">Transmembrane helix</keyword>
<feature type="transmembrane region" description="Helical" evidence="1">
    <location>
        <begin position="137"/>
        <end position="155"/>
    </location>
</feature>
<feature type="transmembrane region" description="Helical" evidence="1">
    <location>
        <begin position="20"/>
        <end position="41"/>
    </location>
</feature>
<dbReference type="Proteomes" id="UP000230538">
    <property type="component" value="Unassembled WGS sequence"/>
</dbReference>
<gene>
    <name evidence="2" type="ORF">CO181_04690</name>
</gene>
<dbReference type="EMBL" id="PFXB01000127">
    <property type="protein sequence ID" value="PJA37151.1"/>
    <property type="molecule type" value="Genomic_DNA"/>
</dbReference>
<evidence type="ECO:0000313" key="2">
    <source>
        <dbReference type="EMBL" id="PJA37151.1"/>
    </source>
</evidence>
<feature type="transmembrane region" description="Helical" evidence="1">
    <location>
        <begin position="53"/>
        <end position="71"/>
    </location>
</feature>
<dbReference type="AlphaFoldDB" id="A0A2M7WVW1"/>
<evidence type="ECO:0000256" key="1">
    <source>
        <dbReference type="SAM" id="Phobius"/>
    </source>
</evidence>
<keyword evidence="1" id="KW-0812">Transmembrane</keyword>
<sequence length="156" mass="17906">MFLTPHAVAGIVIAAKIQNPFLAIILAFFSHFVLDAIPHWTTSITNLLRDKKAFVVLLIDSFLSLGLGLFFAFREGFSTSKFWLILICAGMAILPDAMRIPFYFFHCRSRFFQGWENIHISIDQDVRRNTLFFGKKTFGILTQMLAILLLFWLLLS</sequence>
<reference evidence="3" key="1">
    <citation type="submission" date="2017-09" db="EMBL/GenBank/DDBJ databases">
        <title>Depth-based differentiation of microbial function through sediment-hosted aquifers and enrichment of novel symbionts in the deep terrestrial subsurface.</title>
        <authorList>
            <person name="Probst A.J."/>
            <person name="Ladd B."/>
            <person name="Jarett J.K."/>
            <person name="Geller-Mcgrath D.E."/>
            <person name="Sieber C.M.K."/>
            <person name="Emerson J.B."/>
            <person name="Anantharaman K."/>
            <person name="Thomas B.C."/>
            <person name="Malmstrom R."/>
            <person name="Stieglmeier M."/>
            <person name="Klingl A."/>
            <person name="Woyke T."/>
            <person name="Ryan C.M."/>
            <person name="Banfield J.F."/>
        </authorList>
    </citation>
    <scope>NUCLEOTIDE SEQUENCE [LARGE SCALE GENOMIC DNA]</scope>
</reference>
<name>A0A2M7WVW1_UNCKA</name>
<accession>A0A2M7WVW1</accession>